<keyword evidence="4" id="KW-0436">Ligase</keyword>
<dbReference type="PANTHER" id="PTHR43201:SF5">
    <property type="entry name" value="MEDIUM-CHAIN ACYL-COA LIGASE ACSF2, MITOCHONDRIAL"/>
    <property type="match status" value="1"/>
</dbReference>
<dbReference type="InterPro" id="IPR020845">
    <property type="entry name" value="AMP-binding_CS"/>
</dbReference>
<dbReference type="CDD" id="cd05917">
    <property type="entry name" value="FACL_like_2"/>
    <property type="match status" value="1"/>
</dbReference>
<evidence type="ECO:0000313" key="11">
    <source>
        <dbReference type="Proteomes" id="UP001151287"/>
    </source>
</evidence>
<comment type="caution">
    <text evidence="10">The sequence shown here is derived from an EMBL/GenBank/DDBJ whole genome shotgun (WGS) entry which is preliminary data.</text>
</comment>
<evidence type="ECO:0000256" key="7">
    <source>
        <dbReference type="ARBA" id="ARBA00034252"/>
    </source>
</evidence>
<dbReference type="Pfam" id="PF00313">
    <property type="entry name" value="CSD"/>
    <property type="match status" value="1"/>
</dbReference>
<dbReference type="CDD" id="cd04458">
    <property type="entry name" value="CSP_CDS"/>
    <property type="match status" value="1"/>
</dbReference>
<organism evidence="10 11">
    <name type="scientific">Rhynchospora breviuscula</name>
    <dbReference type="NCBI Taxonomy" id="2022672"/>
    <lineage>
        <taxon>Eukaryota</taxon>
        <taxon>Viridiplantae</taxon>
        <taxon>Streptophyta</taxon>
        <taxon>Embryophyta</taxon>
        <taxon>Tracheophyta</taxon>
        <taxon>Spermatophyta</taxon>
        <taxon>Magnoliopsida</taxon>
        <taxon>Liliopsida</taxon>
        <taxon>Poales</taxon>
        <taxon>Cyperaceae</taxon>
        <taxon>Cyperoideae</taxon>
        <taxon>Rhynchosporeae</taxon>
        <taxon>Rhynchospora</taxon>
    </lineage>
</organism>
<dbReference type="Gene3D" id="2.40.50.140">
    <property type="entry name" value="Nucleic acid-binding proteins"/>
    <property type="match status" value="1"/>
</dbReference>
<dbReference type="GO" id="GO:0106290">
    <property type="term" value="F:trans-cinnamate-CoA ligase activity"/>
    <property type="evidence" value="ECO:0007669"/>
    <property type="project" value="UniProtKB-ARBA"/>
</dbReference>
<dbReference type="InterPro" id="IPR002059">
    <property type="entry name" value="CSP_DNA-bd"/>
</dbReference>
<dbReference type="InterPro" id="IPR025110">
    <property type="entry name" value="AMP-bd_C"/>
</dbReference>
<evidence type="ECO:0000256" key="1">
    <source>
        <dbReference type="ARBA" id="ARBA00001946"/>
    </source>
</evidence>
<comment type="catalytic activity">
    <reaction evidence="5">
        <text>(E)-4-coumarate + ATP + H(+) = (E)-4-coumaroyl-AMP + diphosphate</text>
        <dbReference type="Rhea" id="RHEA:72419"/>
        <dbReference type="ChEBI" id="CHEBI:12876"/>
        <dbReference type="ChEBI" id="CHEBI:15378"/>
        <dbReference type="ChEBI" id="CHEBI:30616"/>
        <dbReference type="ChEBI" id="CHEBI:33019"/>
        <dbReference type="ChEBI" id="CHEBI:192348"/>
    </reaction>
    <physiologicalReaction direction="left-to-right" evidence="5">
        <dbReference type="Rhea" id="RHEA:72420"/>
    </physiologicalReaction>
</comment>
<dbReference type="PRINTS" id="PR00050">
    <property type="entry name" value="COLDSHOCK"/>
</dbReference>
<dbReference type="InterPro" id="IPR011129">
    <property type="entry name" value="CSD"/>
</dbReference>
<comment type="catalytic activity">
    <reaction evidence="7">
        <text>(E)-4-coumarate + ATP + CoA = (E)-4-coumaroyl-CoA + AMP + diphosphate</text>
        <dbReference type="Rhea" id="RHEA:19641"/>
        <dbReference type="ChEBI" id="CHEBI:12876"/>
        <dbReference type="ChEBI" id="CHEBI:30616"/>
        <dbReference type="ChEBI" id="CHEBI:33019"/>
        <dbReference type="ChEBI" id="CHEBI:57287"/>
        <dbReference type="ChEBI" id="CHEBI:85008"/>
        <dbReference type="ChEBI" id="CHEBI:456215"/>
        <dbReference type="EC" id="6.2.1.12"/>
    </reaction>
    <physiologicalReaction direction="left-to-right" evidence="7">
        <dbReference type="Rhea" id="RHEA:19642"/>
    </physiologicalReaction>
</comment>
<comment type="cofactor">
    <cofactor evidence="1">
        <name>Mg(2+)</name>
        <dbReference type="ChEBI" id="CHEBI:18420"/>
    </cofactor>
</comment>
<dbReference type="PANTHER" id="PTHR43201">
    <property type="entry name" value="ACYL-COA SYNTHETASE"/>
    <property type="match status" value="1"/>
</dbReference>
<dbReference type="GO" id="GO:0003676">
    <property type="term" value="F:nucleic acid binding"/>
    <property type="evidence" value="ECO:0007669"/>
    <property type="project" value="InterPro"/>
</dbReference>
<accession>A0A9Q0BZU6</accession>
<gene>
    <name evidence="10" type="ORF">LUZ63_020210</name>
</gene>
<feature type="domain" description="CSD" evidence="9">
    <location>
        <begin position="534"/>
        <end position="597"/>
    </location>
</feature>
<evidence type="ECO:0000256" key="4">
    <source>
        <dbReference type="ARBA" id="ARBA00022598"/>
    </source>
</evidence>
<evidence type="ECO:0000313" key="10">
    <source>
        <dbReference type="EMBL" id="KAJ1684455.1"/>
    </source>
</evidence>
<comment type="catalytic activity">
    <reaction evidence="6">
        <text>(E)-4-coumaroyl-AMP + CoA = (E)-4-coumaroyl-CoA + AMP + H(+)</text>
        <dbReference type="Rhea" id="RHEA:72423"/>
        <dbReference type="ChEBI" id="CHEBI:15378"/>
        <dbReference type="ChEBI" id="CHEBI:57287"/>
        <dbReference type="ChEBI" id="CHEBI:85008"/>
        <dbReference type="ChEBI" id="CHEBI:192348"/>
        <dbReference type="ChEBI" id="CHEBI:456215"/>
    </reaction>
    <physiologicalReaction direction="left-to-right" evidence="6">
        <dbReference type="Rhea" id="RHEA:72424"/>
    </physiologicalReaction>
</comment>
<dbReference type="PROSITE" id="PS51857">
    <property type="entry name" value="CSD_2"/>
    <property type="match status" value="1"/>
</dbReference>
<reference evidence="10" key="1">
    <citation type="journal article" date="2022" name="Cell">
        <title>Repeat-based holocentromeres influence genome architecture and karyotype evolution.</title>
        <authorList>
            <person name="Hofstatter P.G."/>
            <person name="Thangavel G."/>
            <person name="Lux T."/>
            <person name="Neumann P."/>
            <person name="Vondrak T."/>
            <person name="Novak P."/>
            <person name="Zhang M."/>
            <person name="Costa L."/>
            <person name="Castellani M."/>
            <person name="Scott A."/>
            <person name="Toegelov H."/>
            <person name="Fuchs J."/>
            <person name="Mata-Sucre Y."/>
            <person name="Dias Y."/>
            <person name="Vanzela A.L.L."/>
            <person name="Huettel B."/>
            <person name="Almeida C.C.S."/>
            <person name="Simkova H."/>
            <person name="Souza G."/>
            <person name="Pedrosa-Harand A."/>
            <person name="Macas J."/>
            <person name="Mayer K.F.X."/>
            <person name="Houben A."/>
            <person name="Marques A."/>
        </authorList>
    </citation>
    <scope>NUCLEOTIDE SEQUENCE</scope>
    <source>
        <strain evidence="10">RhyBre1mFocal</strain>
    </source>
</reference>
<dbReference type="GO" id="GO:0031956">
    <property type="term" value="F:medium-chain fatty acid-CoA ligase activity"/>
    <property type="evidence" value="ECO:0007669"/>
    <property type="project" value="TreeGrafter"/>
</dbReference>
<dbReference type="SMART" id="SM00357">
    <property type="entry name" value="CSP"/>
    <property type="match status" value="1"/>
</dbReference>
<dbReference type="PROSITE" id="PS00455">
    <property type="entry name" value="AMP_BINDING"/>
    <property type="match status" value="1"/>
</dbReference>
<sequence length="669" mass="73461">MSGESDQAAGASYAKGEESPPLLEETIGANFERTVAEHGDREALVEVATGRRWTYAELDRDVDAVARGLVAAGLETGDRIGIWAPNCAEWTLVQYATAKIGAILVNVNPSYRTRELAYAVNQSGLRMMVSAVSHKTSDYRAMLEETAEQTPTLERVVHLGTDDWDALLAGGADLSEDAVAERMATLRPDDPINIQYTSGTTGYPKGATLSHRNILNNGYLTTETIELTAEDRLAIPVPFYHCFGMVMANLGCTTHGATMVIPGPGFDAGESLACIAAERVTVQYGVPTMFIAMQNHPDFATTDFSTLRAGIMAGSICPIEVMKRCVNDMNMAGVSIAYGMTETSPVSCQTRADDDLERRTATIGRVHPHVEIKVVDPATGETVPRGTPGEFCTRGYSVMLGYWDDEAKTAEAIDADGWMHTGDLAEMREDGYCTIVGRIKDMVIRGGENVYPREIEEFLYTHPDIADVQVVGVPDERYGEELCAWVVMKDGREPLDVDAVRAFCEGRLAHYKLPRYVMVVEEFPMTVTGKIRKVEMRQVKWYDAEKGFGFLSREDGDDVYVNASALPEGTTTLKNGARVEFGVAQGRRGDQALQVTVLETESVRENQRSAQRAQRSAQRKKPEEMAGIVEDLIKLLEGVSEGYRHGRRPDNRTAKPTAKLLRALADELD</sequence>
<dbReference type="SUPFAM" id="SSF50249">
    <property type="entry name" value="Nucleic acid-binding proteins"/>
    <property type="match status" value="1"/>
</dbReference>
<feature type="region of interest" description="Disordered" evidence="8">
    <location>
        <begin position="1"/>
        <end position="20"/>
    </location>
</feature>
<dbReference type="Proteomes" id="UP001151287">
    <property type="component" value="Unassembled WGS sequence"/>
</dbReference>
<dbReference type="EC" id="6.2.1.12" evidence="3"/>
<dbReference type="EMBL" id="JAMQYH010000029">
    <property type="protein sequence ID" value="KAJ1684455.1"/>
    <property type="molecule type" value="Genomic_DNA"/>
</dbReference>
<evidence type="ECO:0000256" key="5">
    <source>
        <dbReference type="ARBA" id="ARBA00034219"/>
    </source>
</evidence>
<dbReference type="GO" id="GO:0006631">
    <property type="term" value="P:fatty acid metabolic process"/>
    <property type="evidence" value="ECO:0007669"/>
    <property type="project" value="TreeGrafter"/>
</dbReference>
<dbReference type="SUPFAM" id="SSF56801">
    <property type="entry name" value="Acetyl-CoA synthetase-like"/>
    <property type="match status" value="1"/>
</dbReference>
<dbReference type="GO" id="GO:0016207">
    <property type="term" value="F:4-coumarate-CoA ligase activity"/>
    <property type="evidence" value="ECO:0007669"/>
    <property type="project" value="UniProtKB-EC"/>
</dbReference>
<feature type="region of interest" description="Disordered" evidence="8">
    <location>
        <begin position="604"/>
        <end position="623"/>
    </location>
</feature>
<evidence type="ECO:0000256" key="3">
    <source>
        <dbReference type="ARBA" id="ARBA00012959"/>
    </source>
</evidence>
<evidence type="ECO:0000256" key="6">
    <source>
        <dbReference type="ARBA" id="ARBA00034223"/>
    </source>
</evidence>
<proteinExistence type="inferred from homology"/>
<dbReference type="Gene3D" id="3.30.300.30">
    <property type="match status" value="1"/>
</dbReference>
<dbReference type="GO" id="GO:0009698">
    <property type="term" value="P:phenylpropanoid metabolic process"/>
    <property type="evidence" value="ECO:0007669"/>
    <property type="project" value="UniProtKB-ARBA"/>
</dbReference>
<dbReference type="InterPro" id="IPR000873">
    <property type="entry name" value="AMP-dep_synth/lig_dom"/>
</dbReference>
<evidence type="ECO:0000256" key="8">
    <source>
        <dbReference type="SAM" id="MobiDB-lite"/>
    </source>
</evidence>
<name>A0A9Q0BZU6_9POAL</name>
<evidence type="ECO:0000259" key="9">
    <source>
        <dbReference type="PROSITE" id="PS51857"/>
    </source>
</evidence>
<keyword evidence="11" id="KW-1185">Reference proteome</keyword>
<dbReference type="FunFam" id="3.40.50.12780:FF:000003">
    <property type="entry name" value="Long-chain-fatty-acid--CoA ligase FadD"/>
    <property type="match status" value="1"/>
</dbReference>
<dbReference type="FunFam" id="3.30.300.30:FF:000008">
    <property type="entry name" value="2,3-dihydroxybenzoate-AMP ligase"/>
    <property type="match status" value="1"/>
</dbReference>
<dbReference type="AlphaFoldDB" id="A0A9Q0BZU6"/>
<comment type="similarity">
    <text evidence="2">Belongs to the ATP-dependent AMP-binding enzyme family.</text>
</comment>
<dbReference type="InterPro" id="IPR045851">
    <property type="entry name" value="AMP-bd_C_sf"/>
</dbReference>
<dbReference type="OrthoDB" id="10253115at2759"/>
<dbReference type="Gene3D" id="3.40.50.12780">
    <property type="entry name" value="N-terminal domain of ligase-like"/>
    <property type="match status" value="1"/>
</dbReference>
<protein>
    <recommendedName>
        <fullName evidence="3">4-coumarate--CoA ligase</fullName>
        <ecNumber evidence="3">6.2.1.12</ecNumber>
    </recommendedName>
</protein>
<evidence type="ECO:0000256" key="2">
    <source>
        <dbReference type="ARBA" id="ARBA00006432"/>
    </source>
</evidence>
<dbReference type="InterPro" id="IPR042099">
    <property type="entry name" value="ANL_N_sf"/>
</dbReference>
<dbReference type="Pfam" id="PF00501">
    <property type="entry name" value="AMP-binding"/>
    <property type="match status" value="1"/>
</dbReference>
<dbReference type="InterPro" id="IPR012340">
    <property type="entry name" value="NA-bd_OB-fold"/>
</dbReference>
<dbReference type="Pfam" id="PF13193">
    <property type="entry name" value="AMP-binding_C"/>
    <property type="match status" value="1"/>
</dbReference>